<protein>
    <submittedName>
        <fullName evidence="1">Uncharacterized protein</fullName>
    </submittedName>
</protein>
<reference evidence="1 2" key="1">
    <citation type="journal article" date="2018" name="Sci. Data">
        <title>The draft genome sequence of cork oak.</title>
        <authorList>
            <person name="Ramos A.M."/>
            <person name="Usie A."/>
            <person name="Barbosa P."/>
            <person name="Barros P.M."/>
            <person name="Capote T."/>
            <person name="Chaves I."/>
            <person name="Simoes F."/>
            <person name="Abreu I."/>
            <person name="Carrasquinho I."/>
            <person name="Faro C."/>
            <person name="Guimaraes J.B."/>
            <person name="Mendonca D."/>
            <person name="Nobrega F."/>
            <person name="Rodrigues L."/>
            <person name="Saibo N.J.M."/>
            <person name="Varela M.C."/>
            <person name="Egas C."/>
            <person name="Matos J."/>
            <person name="Miguel C.M."/>
            <person name="Oliveira M.M."/>
            <person name="Ricardo C.P."/>
            <person name="Goncalves S."/>
        </authorList>
    </citation>
    <scope>NUCLEOTIDE SEQUENCE [LARGE SCALE GENOMIC DNA]</scope>
    <source>
        <strain evidence="2">cv. HL8</strain>
    </source>
</reference>
<dbReference type="AlphaFoldDB" id="A0AAW0KPQ3"/>
<name>A0AAW0KPQ3_QUESU</name>
<sequence>MGLCGELFLVDAEFTKMLNWLKKQSNTFWNWIH</sequence>
<comment type="caution">
    <text evidence="1">The sequence shown here is derived from an EMBL/GenBank/DDBJ whole genome shotgun (WGS) entry which is preliminary data.</text>
</comment>
<dbReference type="Proteomes" id="UP000237347">
    <property type="component" value="Unassembled WGS sequence"/>
</dbReference>
<proteinExistence type="predicted"/>
<dbReference type="EMBL" id="PKMF04000255">
    <property type="protein sequence ID" value="KAK7840720.1"/>
    <property type="molecule type" value="Genomic_DNA"/>
</dbReference>
<evidence type="ECO:0000313" key="1">
    <source>
        <dbReference type="EMBL" id="KAK7840720.1"/>
    </source>
</evidence>
<accession>A0AAW0KPQ3</accession>
<evidence type="ECO:0000313" key="2">
    <source>
        <dbReference type="Proteomes" id="UP000237347"/>
    </source>
</evidence>
<organism evidence="1 2">
    <name type="scientific">Quercus suber</name>
    <name type="common">Cork oak</name>
    <dbReference type="NCBI Taxonomy" id="58331"/>
    <lineage>
        <taxon>Eukaryota</taxon>
        <taxon>Viridiplantae</taxon>
        <taxon>Streptophyta</taxon>
        <taxon>Embryophyta</taxon>
        <taxon>Tracheophyta</taxon>
        <taxon>Spermatophyta</taxon>
        <taxon>Magnoliopsida</taxon>
        <taxon>eudicotyledons</taxon>
        <taxon>Gunneridae</taxon>
        <taxon>Pentapetalae</taxon>
        <taxon>rosids</taxon>
        <taxon>fabids</taxon>
        <taxon>Fagales</taxon>
        <taxon>Fagaceae</taxon>
        <taxon>Quercus</taxon>
    </lineage>
</organism>
<gene>
    <name evidence="1" type="ORF">CFP56_016287</name>
</gene>
<keyword evidence="2" id="KW-1185">Reference proteome</keyword>